<accession>A0A6G1J6J1</accession>
<dbReference type="Gene3D" id="3.40.50.300">
    <property type="entry name" value="P-loop containing nucleotide triphosphate hydrolases"/>
    <property type="match status" value="1"/>
</dbReference>
<dbReference type="PANTHER" id="PTHR37816">
    <property type="entry name" value="YALI0E33011P"/>
    <property type="match status" value="1"/>
</dbReference>
<organism evidence="2 3">
    <name type="scientific">Lentithecium fluviatile CBS 122367</name>
    <dbReference type="NCBI Taxonomy" id="1168545"/>
    <lineage>
        <taxon>Eukaryota</taxon>
        <taxon>Fungi</taxon>
        <taxon>Dikarya</taxon>
        <taxon>Ascomycota</taxon>
        <taxon>Pezizomycotina</taxon>
        <taxon>Dothideomycetes</taxon>
        <taxon>Pleosporomycetidae</taxon>
        <taxon>Pleosporales</taxon>
        <taxon>Massarineae</taxon>
        <taxon>Lentitheciaceae</taxon>
        <taxon>Lentithecium</taxon>
    </lineage>
</organism>
<dbReference type="SUPFAM" id="SSF52540">
    <property type="entry name" value="P-loop containing nucleoside triphosphate hydrolases"/>
    <property type="match status" value="1"/>
</dbReference>
<proteinExistence type="predicted"/>
<dbReference type="InterPro" id="IPR052922">
    <property type="entry name" value="Cytidylate_Kinase-2"/>
</dbReference>
<reference evidence="2" key="1">
    <citation type="journal article" date="2020" name="Stud. Mycol.">
        <title>101 Dothideomycetes genomes: a test case for predicting lifestyles and emergence of pathogens.</title>
        <authorList>
            <person name="Haridas S."/>
            <person name="Albert R."/>
            <person name="Binder M."/>
            <person name="Bloem J."/>
            <person name="Labutti K."/>
            <person name="Salamov A."/>
            <person name="Andreopoulos B."/>
            <person name="Baker S."/>
            <person name="Barry K."/>
            <person name="Bills G."/>
            <person name="Bluhm B."/>
            <person name="Cannon C."/>
            <person name="Castanera R."/>
            <person name="Culley D."/>
            <person name="Daum C."/>
            <person name="Ezra D."/>
            <person name="Gonzalez J."/>
            <person name="Henrissat B."/>
            <person name="Kuo A."/>
            <person name="Liang C."/>
            <person name="Lipzen A."/>
            <person name="Lutzoni F."/>
            <person name="Magnuson J."/>
            <person name="Mondo S."/>
            <person name="Nolan M."/>
            <person name="Ohm R."/>
            <person name="Pangilinan J."/>
            <person name="Park H.-J."/>
            <person name="Ramirez L."/>
            <person name="Alfaro M."/>
            <person name="Sun H."/>
            <person name="Tritt A."/>
            <person name="Yoshinaga Y."/>
            <person name="Zwiers L.-H."/>
            <person name="Turgeon B."/>
            <person name="Goodwin S."/>
            <person name="Spatafora J."/>
            <person name="Crous P."/>
            <person name="Grigoriev I."/>
        </authorList>
    </citation>
    <scope>NUCLEOTIDE SEQUENCE</scope>
    <source>
        <strain evidence="2">CBS 122367</strain>
    </source>
</reference>
<feature type="compositionally biased region" description="Basic and acidic residues" evidence="1">
    <location>
        <begin position="181"/>
        <end position="191"/>
    </location>
</feature>
<evidence type="ECO:0000313" key="2">
    <source>
        <dbReference type="EMBL" id="KAF2685855.1"/>
    </source>
</evidence>
<feature type="region of interest" description="Disordered" evidence="1">
    <location>
        <begin position="181"/>
        <end position="202"/>
    </location>
</feature>
<dbReference type="AlphaFoldDB" id="A0A6G1J6J1"/>
<dbReference type="PANTHER" id="PTHR37816:SF1">
    <property type="entry name" value="TOXIN"/>
    <property type="match status" value="1"/>
</dbReference>
<sequence length="202" mass="23653">MVLERIVIVGKPGAGKSTLATQLSDRLNLTNVELDGINWQANWVSLPKHEMRERTDEALPVAGHWIADGNYIRSVCDIVWVRADTLIWLDYSLRVALLRVLRRTAGRIIRRNELWNGNQEFLQHHLSFDLNQNLFLWTIRMHKQHRNDFPALFEQPEYSHLNVLRFRTPKETEQWLRGLRNAKESGKKTMEQENQPIKPAAV</sequence>
<dbReference type="InterPro" id="IPR027417">
    <property type="entry name" value="P-loop_NTPase"/>
</dbReference>
<evidence type="ECO:0000256" key="1">
    <source>
        <dbReference type="SAM" id="MobiDB-lite"/>
    </source>
</evidence>
<name>A0A6G1J6J1_9PLEO</name>
<evidence type="ECO:0000313" key="3">
    <source>
        <dbReference type="Proteomes" id="UP000799291"/>
    </source>
</evidence>
<gene>
    <name evidence="2" type="ORF">K458DRAFT_486644</name>
</gene>
<keyword evidence="3" id="KW-1185">Reference proteome</keyword>
<dbReference type="OrthoDB" id="65590at2759"/>
<protein>
    <recommendedName>
        <fullName evidence="4">P-loop containing nucleoside triphosphate hydrolase protein</fullName>
    </recommendedName>
</protein>
<evidence type="ECO:0008006" key="4">
    <source>
        <dbReference type="Google" id="ProtNLM"/>
    </source>
</evidence>
<dbReference type="EMBL" id="MU005578">
    <property type="protein sequence ID" value="KAF2685855.1"/>
    <property type="molecule type" value="Genomic_DNA"/>
</dbReference>
<dbReference type="Proteomes" id="UP000799291">
    <property type="component" value="Unassembled WGS sequence"/>
</dbReference>